<evidence type="ECO:0008006" key="3">
    <source>
        <dbReference type="Google" id="ProtNLM"/>
    </source>
</evidence>
<evidence type="ECO:0000313" key="2">
    <source>
        <dbReference type="Proteomes" id="UP000636479"/>
    </source>
</evidence>
<dbReference type="EMBL" id="JACAZF010000010">
    <property type="protein sequence ID" value="KAF7293649.1"/>
    <property type="molecule type" value="Genomic_DNA"/>
</dbReference>
<gene>
    <name evidence="1" type="ORF">MIND_01144800</name>
</gene>
<dbReference type="OrthoDB" id="2436145at2759"/>
<protein>
    <recommendedName>
        <fullName evidence="3">Transposase</fullName>
    </recommendedName>
</protein>
<reference evidence="1" key="1">
    <citation type="submission" date="2020-05" db="EMBL/GenBank/DDBJ databases">
        <title>Mycena genomes resolve the evolution of fungal bioluminescence.</title>
        <authorList>
            <person name="Tsai I.J."/>
        </authorList>
    </citation>
    <scope>NUCLEOTIDE SEQUENCE</scope>
    <source>
        <strain evidence="1">171206Taipei</strain>
    </source>
</reference>
<keyword evidence="2" id="KW-1185">Reference proteome</keyword>
<comment type="caution">
    <text evidence="1">The sequence shown here is derived from an EMBL/GenBank/DDBJ whole genome shotgun (WGS) entry which is preliminary data.</text>
</comment>
<dbReference type="GeneID" id="59350496"/>
<dbReference type="Proteomes" id="UP000636479">
    <property type="component" value="Unassembled WGS sequence"/>
</dbReference>
<dbReference type="RefSeq" id="XP_037215812.1">
    <property type="nucleotide sequence ID" value="XM_037367980.1"/>
</dbReference>
<dbReference type="AlphaFoldDB" id="A0A8H6VZB7"/>
<evidence type="ECO:0000313" key="1">
    <source>
        <dbReference type="EMBL" id="KAF7293649.1"/>
    </source>
</evidence>
<organism evidence="1 2">
    <name type="scientific">Mycena indigotica</name>
    <dbReference type="NCBI Taxonomy" id="2126181"/>
    <lineage>
        <taxon>Eukaryota</taxon>
        <taxon>Fungi</taxon>
        <taxon>Dikarya</taxon>
        <taxon>Basidiomycota</taxon>
        <taxon>Agaricomycotina</taxon>
        <taxon>Agaricomycetes</taxon>
        <taxon>Agaricomycetidae</taxon>
        <taxon>Agaricales</taxon>
        <taxon>Marasmiineae</taxon>
        <taxon>Mycenaceae</taxon>
        <taxon>Mycena</taxon>
    </lineage>
</organism>
<sequence length="201" mass="22344">MPAGKATFKSSETFCQMCVVLADTLQRKDTTKKFGVRYPKDYLNFCILLRSYGAQSAKQFALIAGQLPMPSPRHLRQFRGCTSESQSYFREFGTVKRLVTAIKYNGPVCVAGDCTKVRTRLTYSSEFGGHILGSVLPLEECIAETPDDIDNIISKIIKSKTQASQVRAILIKAVPALTRHSPPKPGREECPPNKPTLCWLI</sequence>
<name>A0A8H6VZB7_9AGAR</name>
<accession>A0A8H6VZB7</accession>
<proteinExistence type="predicted"/>